<evidence type="ECO:0000256" key="3">
    <source>
        <dbReference type="ARBA" id="ARBA00023002"/>
    </source>
</evidence>
<comment type="similarity">
    <text evidence="1">Belongs to the thioredoxin family. DsbA subfamily.</text>
</comment>
<dbReference type="PROSITE" id="PS51352">
    <property type="entry name" value="THIOREDOXIN_2"/>
    <property type="match status" value="1"/>
</dbReference>
<keyword evidence="6" id="KW-0472">Membrane</keyword>
<feature type="transmembrane region" description="Helical" evidence="6">
    <location>
        <begin position="20"/>
        <end position="43"/>
    </location>
</feature>
<dbReference type="Gene3D" id="3.40.30.10">
    <property type="entry name" value="Glutaredoxin"/>
    <property type="match status" value="1"/>
</dbReference>
<keyword evidence="4" id="KW-1015">Disulfide bond</keyword>
<keyword evidence="6" id="KW-1133">Transmembrane helix</keyword>
<evidence type="ECO:0000313" key="8">
    <source>
        <dbReference type="EMBL" id="KKU08143.1"/>
    </source>
</evidence>
<evidence type="ECO:0000256" key="4">
    <source>
        <dbReference type="ARBA" id="ARBA00023157"/>
    </source>
</evidence>
<dbReference type="InterPro" id="IPR013766">
    <property type="entry name" value="Thioredoxin_domain"/>
</dbReference>
<accession>A0A0G1PRS6</accession>
<keyword evidence="6" id="KW-0812">Transmembrane</keyword>
<gene>
    <name evidence="8" type="ORF">UX09_C0020G0014</name>
</gene>
<keyword evidence="2" id="KW-0732">Signal</keyword>
<dbReference type="PANTHER" id="PTHR13887:SF14">
    <property type="entry name" value="DISULFIDE BOND FORMATION PROTEIN D"/>
    <property type="match status" value="1"/>
</dbReference>
<dbReference type="GO" id="GO:0016491">
    <property type="term" value="F:oxidoreductase activity"/>
    <property type="evidence" value="ECO:0007669"/>
    <property type="project" value="UniProtKB-KW"/>
</dbReference>
<dbReference type="AlphaFoldDB" id="A0A0G1PRS6"/>
<dbReference type="PANTHER" id="PTHR13887">
    <property type="entry name" value="GLUTATHIONE S-TRANSFERASE KAPPA"/>
    <property type="match status" value="1"/>
</dbReference>
<evidence type="ECO:0000259" key="7">
    <source>
        <dbReference type="PROSITE" id="PS51352"/>
    </source>
</evidence>
<reference evidence="8 9" key="1">
    <citation type="journal article" date="2015" name="Nature">
        <title>rRNA introns, odd ribosomes, and small enigmatic genomes across a large radiation of phyla.</title>
        <authorList>
            <person name="Brown C.T."/>
            <person name="Hug L.A."/>
            <person name="Thomas B.C."/>
            <person name="Sharon I."/>
            <person name="Castelle C.J."/>
            <person name="Singh A."/>
            <person name="Wilkins M.J."/>
            <person name="Williams K.H."/>
            <person name="Banfield J.F."/>
        </authorList>
    </citation>
    <scope>NUCLEOTIDE SEQUENCE [LARGE SCALE GENOMIC DNA]</scope>
</reference>
<comment type="caution">
    <text evidence="8">The sequence shown here is derived from an EMBL/GenBank/DDBJ whole genome shotgun (WGS) entry which is preliminary data.</text>
</comment>
<evidence type="ECO:0000256" key="2">
    <source>
        <dbReference type="ARBA" id="ARBA00022729"/>
    </source>
</evidence>
<keyword evidence="3" id="KW-0560">Oxidoreductase</keyword>
<dbReference type="SUPFAM" id="SSF52833">
    <property type="entry name" value="Thioredoxin-like"/>
    <property type="match status" value="1"/>
</dbReference>
<protein>
    <submittedName>
        <fullName evidence="8">DSBA oxidoreductase</fullName>
    </submittedName>
</protein>
<dbReference type="EMBL" id="LCKW01000020">
    <property type="protein sequence ID" value="KKU08143.1"/>
    <property type="molecule type" value="Genomic_DNA"/>
</dbReference>
<evidence type="ECO:0000256" key="5">
    <source>
        <dbReference type="ARBA" id="ARBA00023284"/>
    </source>
</evidence>
<organism evidence="8 9">
    <name type="scientific">Candidatus Uhrbacteria bacterium GW2011_GWE2_45_35</name>
    <dbReference type="NCBI Taxonomy" id="1618993"/>
    <lineage>
        <taxon>Bacteria</taxon>
        <taxon>Candidatus Uhriibacteriota</taxon>
    </lineage>
</organism>
<evidence type="ECO:0000313" key="9">
    <source>
        <dbReference type="Proteomes" id="UP000034354"/>
    </source>
</evidence>
<dbReference type="InterPro" id="IPR036249">
    <property type="entry name" value="Thioredoxin-like_sf"/>
</dbReference>
<dbReference type="PROSITE" id="PS51257">
    <property type="entry name" value="PROKAR_LIPOPROTEIN"/>
    <property type="match status" value="1"/>
</dbReference>
<feature type="domain" description="Thioredoxin" evidence="7">
    <location>
        <begin position="75"/>
        <end position="258"/>
    </location>
</feature>
<dbReference type="STRING" id="1618993.UX09_C0020G0014"/>
<proteinExistence type="inferred from homology"/>
<sequence>MDTPSKKSLFEALDPKQSFILGCVAAVLFVGTIGCLGLGTYVWKNGVSAADSETANAVAAPAVVSNTAAAPATGTTALTSAISGTLVAVDANDHLIGSGDITLVVYSDFQCSYCQRFEASLQQVREEYPDKVKLVFRNFPLSFHPEAQNAAEAAECASEQGKFWEYSDKLFENQSTLGETLYKQIATEVGLNSNTFETCRAADKMLTEIQADQTTAQAAGVRGTPASFIISKDGSVKQVNGGAVSFSTLKTILDQELAK</sequence>
<dbReference type="Proteomes" id="UP000034354">
    <property type="component" value="Unassembled WGS sequence"/>
</dbReference>
<evidence type="ECO:0000256" key="6">
    <source>
        <dbReference type="SAM" id="Phobius"/>
    </source>
</evidence>
<keyword evidence="5" id="KW-0676">Redox-active center</keyword>
<name>A0A0G1PRS6_9BACT</name>
<dbReference type="Pfam" id="PF13462">
    <property type="entry name" value="Thioredoxin_4"/>
    <property type="match status" value="1"/>
</dbReference>
<evidence type="ECO:0000256" key="1">
    <source>
        <dbReference type="ARBA" id="ARBA00005791"/>
    </source>
</evidence>
<dbReference type="InterPro" id="IPR012336">
    <property type="entry name" value="Thioredoxin-like_fold"/>
</dbReference>